<organism evidence="2 3">
    <name type="scientific">Paramixta manurensis</name>
    <dbReference type="NCBI Taxonomy" id="2740817"/>
    <lineage>
        <taxon>Bacteria</taxon>
        <taxon>Pseudomonadati</taxon>
        <taxon>Pseudomonadota</taxon>
        <taxon>Gammaproteobacteria</taxon>
        <taxon>Enterobacterales</taxon>
        <taxon>Erwiniaceae</taxon>
        <taxon>Paramixta</taxon>
    </lineage>
</organism>
<feature type="transmembrane region" description="Helical" evidence="1">
    <location>
        <begin position="130"/>
        <end position="148"/>
    </location>
</feature>
<proteinExistence type="predicted"/>
<reference evidence="2 3" key="1">
    <citation type="submission" date="2020-06" db="EMBL/GenBank/DDBJ databases">
        <title>Genome sequence of Paramixta manurensis strain PD-1.</title>
        <authorList>
            <person name="Lee C.W."/>
            <person name="Kim J."/>
        </authorList>
    </citation>
    <scope>NUCLEOTIDE SEQUENCE [LARGE SCALE GENOMIC DNA]</scope>
    <source>
        <strain evidence="2 3">PD-1</strain>
    </source>
</reference>
<sequence length="424" mass="49482">MNDLDNIKTIKLSLAVIFSIGVLLVLFFPLGAYLFSFLVLAFIANAKNGEYKKLLFFAFIIILISTFIINENSVQKFIFREDDFTTYYNNYLDLLNGHYIALFNFGGGFEIGLPGLNFLLSVIINQPLPYVIQIFYILLFMAMLYYLVKIDTLFIVSRKENKYMLFLWGALFLKITAMLTIERQAIASFFVLFALFDNRKRLFWLAIGCLFHLSTPVIYFVIRYLLQTRSFKRAILSSVALLGFVVFAYPILTIINNIFPNDKIGFVLFFMKNKDLINNEIIKSVKQIFYIFPLIVLDLLLRLKGIRWSLAPSLLLFVFGMLILSILPGVPTRIMMPIIFILFGFYYYNFFSLFSNRTHLYMFMLLAISLAIYKFFLPGYYYRYPLIESYPGYYVDAFMEKQDYIRRLSLPGIADVTIDNGNKL</sequence>
<feature type="transmembrane region" description="Helical" evidence="1">
    <location>
        <begin position="99"/>
        <end position="124"/>
    </location>
</feature>
<feature type="transmembrane region" description="Helical" evidence="1">
    <location>
        <begin position="54"/>
        <end position="70"/>
    </location>
</feature>
<dbReference type="KEGG" id="pmak:PMPD1_2830"/>
<accession>A0A6M8UH87</accession>
<feature type="transmembrane region" description="Helical" evidence="1">
    <location>
        <begin position="234"/>
        <end position="259"/>
    </location>
</feature>
<keyword evidence="1" id="KW-0472">Membrane</keyword>
<keyword evidence="1" id="KW-1133">Transmembrane helix</keyword>
<feature type="transmembrane region" description="Helical" evidence="1">
    <location>
        <begin position="281"/>
        <end position="301"/>
    </location>
</feature>
<feature type="transmembrane region" description="Helical" evidence="1">
    <location>
        <begin position="202"/>
        <end position="222"/>
    </location>
</feature>
<dbReference type="Proteomes" id="UP000505325">
    <property type="component" value="Chromosome"/>
</dbReference>
<protein>
    <submittedName>
        <fullName evidence="2">O-antigen polymerase</fullName>
    </submittedName>
</protein>
<evidence type="ECO:0000256" key="1">
    <source>
        <dbReference type="SAM" id="Phobius"/>
    </source>
</evidence>
<feature type="transmembrane region" description="Helical" evidence="1">
    <location>
        <begin position="361"/>
        <end position="382"/>
    </location>
</feature>
<feature type="transmembrane region" description="Helical" evidence="1">
    <location>
        <begin position="12"/>
        <end position="42"/>
    </location>
</feature>
<dbReference type="AlphaFoldDB" id="A0A6M8UH87"/>
<keyword evidence="3" id="KW-1185">Reference proteome</keyword>
<dbReference type="EMBL" id="CP054212">
    <property type="protein sequence ID" value="QKJ87767.1"/>
    <property type="molecule type" value="Genomic_DNA"/>
</dbReference>
<gene>
    <name evidence="2" type="ORF">PMPD1_2830</name>
</gene>
<evidence type="ECO:0000313" key="3">
    <source>
        <dbReference type="Proteomes" id="UP000505325"/>
    </source>
</evidence>
<feature type="transmembrane region" description="Helical" evidence="1">
    <location>
        <begin position="169"/>
        <end position="196"/>
    </location>
</feature>
<dbReference type="RefSeq" id="WP_173634685.1">
    <property type="nucleotide sequence ID" value="NZ_CP054212.1"/>
</dbReference>
<feature type="transmembrane region" description="Helical" evidence="1">
    <location>
        <begin position="308"/>
        <end position="328"/>
    </location>
</feature>
<keyword evidence="1" id="KW-0812">Transmembrane</keyword>
<name>A0A6M8UH87_9GAMM</name>
<feature type="transmembrane region" description="Helical" evidence="1">
    <location>
        <begin position="334"/>
        <end position="354"/>
    </location>
</feature>
<evidence type="ECO:0000313" key="2">
    <source>
        <dbReference type="EMBL" id="QKJ87767.1"/>
    </source>
</evidence>